<evidence type="ECO:0000256" key="1">
    <source>
        <dbReference type="SAM" id="Phobius"/>
    </source>
</evidence>
<dbReference type="EMBL" id="JACEEZ010006482">
    <property type="protein sequence ID" value="KAG0724740.1"/>
    <property type="molecule type" value="Genomic_DNA"/>
</dbReference>
<organism evidence="2 3">
    <name type="scientific">Chionoecetes opilio</name>
    <name type="common">Atlantic snow crab</name>
    <name type="synonym">Cancer opilio</name>
    <dbReference type="NCBI Taxonomy" id="41210"/>
    <lineage>
        <taxon>Eukaryota</taxon>
        <taxon>Metazoa</taxon>
        <taxon>Ecdysozoa</taxon>
        <taxon>Arthropoda</taxon>
        <taxon>Crustacea</taxon>
        <taxon>Multicrustacea</taxon>
        <taxon>Malacostraca</taxon>
        <taxon>Eumalacostraca</taxon>
        <taxon>Eucarida</taxon>
        <taxon>Decapoda</taxon>
        <taxon>Pleocyemata</taxon>
        <taxon>Brachyura</taxon>
        <taxon>Eubrachyura</taxon>
        <taxon>Majoidea</taxon>
        <taxon>Majidae</taxon>
        <taxon>Chionoecetes</taxon>
    </lineage>
</organism>
<keyword evidence="1" id="KW-0472">Membrane</keyword>
<dbReference type="Proteomes" id="UP000770661">
    <property type="component" value="Unassembled WGS sequence"/>
</dbReference>
<keyword evidence="1" id="KW-1133">Transmembrane helix</keyword>
<keyword evidence="1" id="KW-0812">Transmembrane</keyword>
<proteinExistence type="predicted"/>
<comment type="caution">
    <text evidence="2">The sequence shown here is derived from an EMBL/GenBank/DDBJ whole genome shotgun (WGS) entry which is preliminary data.</text>
</comment>
<keyword evidence="3" id="KW-1185">Reference proteome</keyword>
<name>A0A8J5D140_CHIOP</name>
<evidence type="ECO:0000313" key="2">
    <source>
        <dbReference type="EMBL" id="KAG0724740.1"/>
    </source>
</evidence>
<reference evidence="2" key="1">
    <citation type="submission" date="2020-07" db="EMBL/GenBank/DDBJ databases">
        <title>The High-quality genome of the commercially important snow crab, Chionoecetes opilio.</title>
        <authorList>
            <person name="Jeong J.-H."/>
            <person name="Ryu S."/>
        </authorList>
    </citation>
    <scope>NUCLEOTIDE SEQUENCE</scope>
    <source>
        <strain evidence="2">MADBK_172401_WGS</strain>
        <tissue evidence="2">Digestive gland</tissue>
    </source>
</reference>
<feature type="transmembrane region" description="Helical" evidence="1">
    <location>
        <begin position="112"/>
        <end position="131"/>
    </location>
</feature>
<sequence>MDLHSNKQMYSCGSLAPRWGEGGGGCSDCRFPPAPQVWERADGGIYLAGELAAVPRGCGGGGRPAWPWWAEAVGSQATTPSHVTLLETLCPKSSHTSPAASAKRVFKSHLHLFLDTIFYALVTFGDLFLFVPTLGLPGGSGCQCLHGSSVITLETQDSLSPPSTLAVWGKAARASLCRTVLGELEQGYGSL</sequence>
<dbReference type="AlphaFoldDB" id="A0A8J5D140"/>
<accession>A0A8J5D140</accession>
<gene>
    <name evidence="2" type="ORF">GWK47_039991</name>
</gene>
<protein>
    <submittedName>
        <fullName evidence="2">Uncharacterized protein</fullName>
    </submittedName>
</protein>
<dbReference type="OrthoDB" id="414039at2759"/>
<evidence type="ECO:0000313" key="3">
    <source>
        <dbReference type="Proteomes" id="UP000770661"/>
    </source>
</evidence>